<protein>
    <recommendedName>
        <fullName evidence="3">CNP1-like uncharacterized domain-containing protein</fullName>
    </recommendedName>
</protein>
<proteinExistence type="predicted"/>
<accession>A0ABY6DKD5</accession>
<gene>
    <name evidence="1" type="ORF">N8I74_11340</name>
</gene>
<reference evidence="1" key="1">
    <citation type="submission" date="2022-10" db="EMBL/GenBank/DDBJ databases">
        <title>Chitiniphilus purpureus sp. nov., a novel chitin-degrading bacterium isolated from crawfish pond sediment.</title>
        <authorList>
            <person name="Li K."/>
        </authorList>
    </citation>
    <scope>NUCLEOTIDE SEQUENCE</scope>
    <source>
        <strain evidence="1">CD1</strain>
    </source>
</reference>
<evidence type="ECO:0000313" key="2">
    <source>
        <dbReference type="Proteomes" id="UP001061302"/>
    </source>
</evidence>
<dbReference type="RefSeq" id="WP_263123203.1">
    <property type="nucleotide sequence ID" value="NZ_CP106753.1"/>
</dbReference>
<dbReference type="EMBL" id="CP106753">
    <property type="protein sequence ID" value="UXY13916.1"/>
    <property type="molecule type" value="Genomic_DNA"/>
</dbReference>
<evidence type="ECO:0000313" key="1">
    <source>
        <dbReference type="EMBL" id="UXY13916.1"/>
    </source>
</evidence>
<sequence>MRKLAALLLVALVVFLFISRPLIPDKELIDYFENNKAELYRLARSYQDYLPPPGKPHAMWGDIHRAELDALGIKLMTSTILVQYPQDPKGQADYQALIPNYGQVYRYGAISIRKKGKVEGIRCKFSRGCHEYAGLIGGVMWKRLIYFRFPPQIRGKEMRIAMTPGKLAIRQITPLSYDSIGNWQQRHSCLYKRLDPHWFIRKCRA</sequence>
<dbReference type="Proteomes" id="UP001061302">
    <property type="component" value="Chromosome"/>
</dbReference>
<organism evidence="1 2">
    <name type="scientific">Chitiniphilus purpureus</name>
    <dbReference type="NCBI Taxonomy" id="2981137"/>
    <lineage>
        <taxon>Bacteria</taxon>
        <taxon>Pseudomonadati</taxon>
        <taxon>Pseudomonadota</taxon>
        <taxon>Betaproteobacteria</taxon>
        <taxon>Neisseriales</taxon>
        <taxon>Chitinibacteraceae</taxon>
        <taxon>Chitiniphilus</taxon>
    </lineage>
</organism>
<name>A0ABY6DKD5_9NEIS</name>
<keyword evidence="2" id="KW-1185">Reference proteome</keyword>
<evidence type="ECO:0008006" key="3">
    <source>
        <dbReference type="Google" id="ProtNLM"/>
    </source>
</evidence>